<dbReference type="Proteomes" id="UP000887579">
    <property type="component" value="Unplaced"/>
</dbReference>
<protein>
    <submittedName>
        <fullName evidence="2">Flavin-containing monooxygenase</fullName>
    </submittedName>
</protein>
<evidence type="ECO:0000313" key="2">
    <source>
        <dbReference type="WBParaSite" id="ES5_v2.g21851.t1"/>
    </source>
</evidence>
<accession>A0AC34FWL0</accession>
<proteinExistence type="predicted"/>
<name>A0AC34FWL0_9BILA</name>
<sequence>MSRVLKPRFNSENMTITTKIIPPISADQQHHQQQINFDPYLNNLDLDILIVGAGFSGIYLLYNLRKKGYKVKIFEAANGLGGTWRVNHYPGARVDSDQPVYELSIPEIWKEWNWKEKYPGWKELQQYFHYCDKILDIKKDVSFNTKVMEANFDKDEGKWMIKSEDGKIVKAKYFLPCIGFAAKRYIPDFPGIETFKGEIHHSSEWPESEVDVAGKRCAVIGTGSTGVQIIQEFAKKAKSLVVFQRTPNLCLPMAQRNLSPEEQKNQKHGYPNFFLQRTTHFGGFVLDFLPRDTFDDSPEEREKVFEALWNQGNFSFWIGGYRDLFFNLEANFEAYNFWAKKVRAKIEDPKKRDILAPLKPPHPFGTKRPSLEQDYYQIEEAQEKWSIEIQEMANLTLFPLADSWYMGANIPGKKREMLNYSAGVPKYAEILKNNLKNNLEGYHLVQN</sequence>
<organism evidence="1 2">
    <name type="scientific">Panagrolaimus sp. ES5</name>
    <dbReference type="NCBI Taxonomy" id="591445"/>
    <lineage>
        <taxon>Eukaryota</taxon>
        <taxon>Metazoa</taxon>
        <taxon>Ecdysozoa</taxon>
        <taxon>Nematoda</taxon>
        <taxon>Chromadorea</taxon>
        <taxon>Rhabditida</taxon>
        <taxon>Tylenchina</taxon>
        <taxon>Panagrolaimomorpha</taxon>
        <taxon>Panagrolaimoidea</taxon>
        <taxon>Panagrolaimidae</taxon>
        <taxon>Panagrolaimus</taxon>
    </lineage>
</organism>
<reference evidence="2" key="1">
    <citation type="submission" date="2022-11" db="UniProtKB">
        <authorList>
            <consortium name="WormBaseParasite"/>
        </authorList>
    </citation>
    <scope>IDENTIFICATION</scope>
</reference>
<dbReference type="WBParaSite" id="ES5_v2.g21851.t1">
    <property type="protein sequence ID" value="ES5_v2.g21851.t1"/>
    <property type="gene ID" value="ES5_v2.g21851"/>
</dbReference>
<evidence type="ECO:0000313" key="1">
    <source>
        <dbReference type="Proteomes" id="UP000887579"/>
    </source>
</evidence>